<gene>
    <name evidence="11" type="primary">xerD</name>
    <name evidence="14" type="ordered locus">Desti_4637</name>
</gene>
<feature type="active site" evidence="11">
    <location>
        <position position="154"/>
    </location>
</feature>
<keyword evidence="8 11" id="KW-0238">DNA-binding</keyword>
<dbReference type="GO" id="GO:0003677">
    <property type="term" value="F:DNA binding"/>
    <property type="evidence" value="ECO:0007669"/>
    <property type="project" value="UniProtKB-UniRule"/>
</dbReference>
<dbReference type="InterPro" id="IPR011932">
    <property type="entry name" value="Recomb_XerD"/>
</dbReference>
<feature type="active site" evidence="11">
    <location>
        <position position="252"/>
    </location>
</feature>
<dbReference type="Gene3D" id="1.10.443.10">
    <property type="entry name" value="Intergrase catalytic core"/>
    <property type="match status" value="1"/>
</dbReference>
<dbReference type="PATRIC" id="fig|706587.4.peg.5250"/>
<dbReference type="GO" id="GO:0051301">
    <property type="term" value="P:cell division"/>
    <property type="evidence" value="ECO:0007669"/>
    <property type="project" value="UniProtKB-KW"/>
</dbReference>
<dbReference type="STRING" id="706587.Desti_4637"/>
<dbReference type="KEGG" id="dti:Desti_4637"/>
<dbReference type="EMBL" id="CP003360">
    <property type="protein sequence ID" value="AFM27261.1"/>
    <property type="molecule type" value="Genomic_DNA"/>
</dbReference>
<dbReference type="OrthoDB" id="9801717at2"/>
<dbReference type="eggNOG" id="COG4974">
    <property type="taxonomic scope" value="Bacteria"/>
</dbReference>
<keyword evidence="9 11" id="KW-0233">DNA recombination</keyword>
<organism evidence="14 15">
    <name type="scientific">Desulfomonile tiedjei (strain ATCC 49306 / DSM 6799 / DCB-1)</name>
    <dbReference type="NCBI Taxonomy" id="706587"/>
    <lineage>
        <taxon>Bacteria</taxon>
        <taxon>Pseudomonadati</taxon>
        <taxon>Thermodesulfobacteriota</taxon>
        <taxon>Desulfomonilia</taxon>
        <taxon>Desulfomonilales</taxon>
        <taxon>Desulfomonilaceae</taxon>
        <taxon>Desulfomonile</taxon>
    </lineage>
</organism>
<dbReference type="InterPro" id="IPR002104">
    <property type="entry name" value="Integrase_catalytic"/>
</dbReference>
<dbReference type="Proteomes" id="UP000006055">
    <property type="component" value="Chromosome"/>
</dbReference>
<comment type="similarity">
    <text evidence="2 11">Belongs to the 'phage' integrase family. XerD subfamily.</text>
</comment>
<dbReference type="InterPro" id="IPR011010">
    <property type="entry name" value="DNA_brk_join_enz"/>
</dbReference>
<evidence type="ECO:0000259" key="12">
    <source>
        <dbReference type="PROSITE" id="PS51898"/>
    </source>
</evidence>
<evidence type="ECO:0000256" key="10">
    <source>
        <dbReference type="ARBA" id="ARBA00023306"/>
    </source>
</evidence>
<proteinExistence type="inferred from homology"/>
<comment type="subunit">
    <text evidence="11">Forms a cyclic heterotetrameric complex composed of two molecules of XerC and two molecules of XerD.</text>
</comment>
<keyword evidence="10 11" id="KW-0131">Cell cycle</keyword>
<evidence type="ECO:0000313" key="14">
    <source>
        <dbReference type="EMBL" id="AFM27261.1"/>
    </source>
</evidence>
<dbReference type="PANTHER" id="PTHR30349:SF81">
    <property type="entry name" value="TYROSINE RECOMBINASE XERC"/>
    <property type="match status" value="1"/>
</dbReference>
<dbReference type="PANTHER" id="PTHR30349">
    <property type="entry name" value="PHAGE INTEGRASE-RELATED"/>
    <property type="match status" value="1"/>
</dbReference>
<dbReference type="HAMAP" id="MF_01807">
    <property type="entry name" value="Recomb_XerD"/>
    <property type="match status" value="1"/>
</dbReference>
<dbReference type="AlphaFoldDB" id="I4CCH0"/>
<feature type="domain" description="Core-binding (CB)" evidence="13">
    <location>
        <begin position="7"/>
        <end position="93"/>
    </location>
</feature>
<dbReference type="GO" id="GO:0007059">
    <property type="term" value="P:chromosome segregation"/>
    <property type="evidence" value="ECO:0007669"/>
    <property type="project" value="UniProtKB-UniRule"/>
</dbReference>
<keyword evidence="15" id="KW-1185">Reference proteome</keyword>
<protein>
    <recommendedName>
        <fullName evidence="3 11">Tyrosine recombinase XerD</fullName>
    </recommendedName>
</protein>
<dbReference type="InterPro" id="IPR004107">
    <property type="entry name" value="Integrase_SAM-like_N"/>
</dbReference>
<evidence type="ECO:0000256" key="1">
    <source>
        <dbReference type="ARBA" id="ARBA00004496"/>
    </source>
</evidence>
<comment type="subcellular location">
    <subcellularLocation>
        <location evidence="1 11">Cytoplasm</location>
    </subcellularLocation>
</comment>
<keyword evidence="6 11" id="KW-0159">Chromosome partition</keyword>
<dbReference type="Gene3D" id="1.10.150.130">
    <property type="match status" value="1"/>
</dbReference>
<dbReference type="CDD" id="cd00798">
    <property type="entry name" value="INT_XerDC_C"/>
    <property type="match status" value="1"/>
</dbReference>
<dbReference type="Pfam" id="PF00589">
    <property type="entry name" value="Phage_integrase"/>
    <property type="match status" value="1"/>
</dbReference>
<feature type="active site" evidence="11">
    <location>
        <position position="275"/>
    </location>
</feature>
<sequence>MRFKDTSVLHTIIAGFLDHLIVDVGLAQLTVESYSSDLKGFADFLTRKNVADPKDIGRENILTFLAMMAARGYSPRTRARKISCVKSFFKYCAERGLLKEDPTLHLDTPRLPKRIPEYLEIHEVDALLAVVDTGTPETSRDRAMFELLYACGLRVSELVLLELHRIDLEIGCVTVMGKGSRERIVPMGIPALKALVNYLDHVRPRLLGPRRHNALFVTRRGKPMTRQSFWKIVKKNALKAGITKEISPHTLRHSFATHLVQNNADLRWVQVMLGHADISTTEIYTHVARHRLKQLHTDCHPRG</sequence>
<accession>I4CCH0</accession>
<feature type="active site" evidence="11">
    <location>
        <position position="249"/>
    </location>
</feature>
<dbReference type="InterPro" id="IPR010998">
    <property type="entry name" value="Integrase_recombinase_N"/>
</dbReference>
<evidence type="ECO:0000313" key="15">
    <source>
        <dbReference type="Proteomes" id="UP000006055"/>
    </source>
</evidence>
<reference evidence="15" key="1">
    <citation type="submission" date="2012-06" db="EMBL/GenBank/DDBJ databases">
        <title>Complete sequence of chromosome of Desulfomonile tiedjei DSM 6799.</title>
        <authorList>
            <person name="Lucas S."/>
            <person name="Copeland A."/>
            <person name="Lapidus A."/>
            <person name="Glavina del Rio T."/>
            <person name="Dalin E."/>
            <person name="Tice H."/>
            <person name="Bruce D."/>
            <person name="Goodwin L."/>
            <person name="Pitluck S."/>
            <person name="Peters L."/>
            <person name="Ovchinnikova G."/>
            <person name="Zeytun A."/>
            <person name="Lu M."/>
            <person name="Kyrpides N."/>
            <person name="Mavromatis K."/>
            <person name="Ivanova N."/>
            <person name="Brettin T."/>
            <person name="Detter J.C."/>
            <person name="Han C."/>
            <person name="Larimer F."/>
            <person name="Land M."/>
            <person name="Hauser L."/>
            <person name="Markowitz V."/>
            <person name="Cheng J.-F."/>
            <person name="Hugenholtz P."/>
            <person name="Woyke T."/>
            <person name="Wu D."/>
            <person name="Spring S."/>
            <person name="Schroeder M."/>
            <person name="Brambilla E."/>
            <person name="Klenk H.-P."/>
            <person name="Eisen J.A."/>
        </authorList>
    </citation>
    <scope>NUCLEOTIDE SEQUENCE [LARGE SCALE GENOMIC DNA]</scope>
    <source>
        <strain evidence="15">ATCC 49306 / DSM 6799 / DCB-1</strain>
    </source>
</reference>
<evidence type="ECO:0000256" key="2">
    <source>
        <dbReference type="ARBA" id="ARBA00010450"/>
    </source>
</evidence>
<dbReference type="Pfam" id="PF02899">
    <property type="entry name" value="Phage_int_SAM_1"/>
    <property type="match status" value="1"/>
</dbReference>
<evidence type="ECO:0000256" key="4">
    <source>
        <dbReference type="ARBA" id="ARBA00022490"/>
    </source>
</evidence>
<evidence type="ECO:0000256" key="3">
    <source>
        <dbReference type="ARBA" id="ARBA00015810"/>
    </source>
</evidence>
<name>I4CCH0_DESTA</name>
<dbReference type="GO" id="GO:0009037">
    <property type="term" value="F:tyrosine-based site-specific recombinase activity"/>
    <property type="evidence" value="ECO:0007669"/>
    <property type="project" value="UniProtKB-UniRule"/>
</dbReference>
<feature type="domain" description="Tyr recombinase" evidence="12">
    <location>
        <begin position="114"/>
        <end position="297"/>
    </location>
</feature>
<dbReference type="HAMAP" id="MF_01808">
    <property type="entry name" value="Recomb_XerC_XerD"/>
    <property type="match status" value="1"/>
</dbReference>
<keyword evidence="4 11" id="KW-0963">Cytoplasm</keyword>
<feature type="active site" evidence="11">
    <location>
        <position position="178"/>
    </location>
</feature>
<dbReference type="InterPro" id="IPR013762">
    <property type="entry name" value="Integrase-like_cat_sf"/>
</dbReference>
<dbReference type="PROSITE" id="PS51898">
    <property type="entry name" value="TYR_RECOMBINASE"/>
    <property type="match status" value="1"/>
</dbReference>
<dbReference type="InterPro" id="IPR044068">
    <property type="entry name" value="CB"/>
</dbReference>
<evidence type="ECO:0000256" key="5">
    <source>
        <dbReference type="ARBA" id="ARBA00022618"/>
    </source>
</evidence>
<evidence type="ECO:0000256" key="6">
    <source>
        <dbReference type="ARBA" id="ARBA00022829"/>
    </source>
</evidence>
<dbReference type="NCBIfam" id="NF001399">
    <property type="entry name" value="PRK00283.1"/>
    <property type="match status" value="1"/>
</dbReference>
<evidence type="ECO:0000256" key="7">
    <source>
        <dbReference type="ARBA" id="ARBA00022908"/>
    </source>
</evidence>
<evidence type="ECO:0000256" key="8">
    <source>
        <dbReference type="ARBA" id="ARBA00023125"/>
    </source>
</evidence>
<keyword evidence="5 11" id="KW-0132">Cell division</keyword>
<dbReference type="GO" id="GO:0006313">
    <property type="term" value="P:DNA transposition"/>
    <property type="evidence" value="ECO:0007669"/>
    <property type="project" value="UniProtKB-UniRule"/>
</dbReference>
<dbReference type="NCBIfam" id="TIGR02225">
    <property type="entry name" value="recomb_XerD"/>
    <property type="match status" value="1"/>
</dbReference>
<comment type="function">
    <text evidence="11">Site-specific tyrosine recombinase, which acts by catalyzing the cutting and rejoining of the recombining DNA molecules. The XerC-XerD complex is essential to convert dimers of the bacterial chromosome into monomers to permit their segregation at cell division. It also contributes to the segregational stability of plasmids.</text>
</comment>
<dbReference type="SUPFAM" id="SSF56349">
    <property type="entry name" value="DNA breaking-rejoining enzymes"/>
    <property type="match status" value="1"/>
</dbReference>
<dbReference type="HOGENOM" id="CLU_027562_9_6_7"/>
<dbReference type="RefSeq" id="WP_014812371.1">
    <property type="nucleotide sequence ID" value="NC_018025.1"/>
</dbReference>
<dbReference type="InterPro" id="IPR050090">
    <property type="entry name" value="Tyrosine_recombinase_XerCD"/>
</dbReference>
<dbReference type="PROSITE" id="PS51900">
    <property type="entry name" value="CB"/>
    <property type="match status" value="1"/>
</dbReference>
<feature type="active site" description="O-(3'-phospho-DNA)-tyrosine intermediate" evidence="11">
    <location>
        <position position="284"/>
    </location>
</feature>
<evidence type="ECO:0000256" key="11">
    <source>
        <dbReference type="HAMAP-Rule" id="MF_01807"/>
    </source>
</evidence>
<evidence type="ECO:0000256" key="9">
    <source>
        <dbReference type="ARBA" id="ARBA00023172"/>
    </source>
</evidence>
<dbReference type="InterPro" id="IPR023009">
    <property type="entry name" value="Tyrosine_recombinase_XerC/XerD"/>
</dbReference>
<keyword evidence="7 11" id="KW-0229">DNA integration</keyword>
<evidence type="ECO:0000259" key="13">
    <source>
        <dbReference type="PROSITE" id="PS51900"/>
    </source>
</evidence>
<dbReference type="GO" id="GO:0005737">
    <property type="term" value="C:cytoplasm"/>
    <property type="evidence" value="ECO:0007669"/>
    <property type="project" value="UniProtKB-SubCell"/>
</dbReference>